<evidence type="ECO:0000256" key="2">
    <source>
        <dbReference type="ARBA" id="ARBA00022729"/>
    </source>
</evidence>
<dbReference type="EMBL" id="QJJR01000003">
    <property type="protein sequence ID" value="PXW92159.1"/>
    <property type="molecule type" value="Genomic_DNA"/>
</dbReference>
<dbReference type="Pfam" id="PF01547">
    <property type="entry name" value="SBP_bac_1"/>
    <property type="match status" value="1"/>
</dbReference>
<dbReference type="Proteomes" id="UP000247922">
    <property type="component" value="Unassembled WGS sequence"/>
</dbReference>
<dbReference type="OrthoDB" id="9768630at2"/>
<protein>
    <submittedName>
        <fullName evidence="7">L-arabinose-binding protein</fullName>
    </submittedName>
</protein>
<evidence type="ECO:0000256" key="1">
    <source>
        <dbReference type="ARBA" id="ARBA00022475"/>
    </source>
</evidence>
<keyword evidence="2 6" id="KW-0732">Signal</keyword>
<feature type="chain" id="PRO_5039523464" evidence="6">
    <location>
        <begin position="22"/>
        <end position="444"/>
    </location>
</feature>
<accession>A0A2V3WC68</accession>
<keyword evidence="4" id="KW-0564">Palmitate</keyword>
<dbReference type="PANTHER" id="PTHR43649">
    <property type="entry name" value="ARABINOSE-BINDING PROTEIN-RELATED"/>
    <property type="match status" value="1"/>
</dbReference>
<dbReference type="Gene3D" id="3.40.190.10">
    <property type="entry name" value="Periplasmic binding protein-like II"/>
    <property type="match status" value="1"/>
</dbReference>
<evidence type="ECO:0000313" key="8">
    <source>
        <dbReference type="Proteomes" id="UP000247922"/>
    </source>
</evidence>
<dbReference type="InterPro" id="IPR050490">
    <property type="entry name" value="Bact_solute-bd_prot1"/>
</dbReference>
<dbReference type="AlphaFoldDB" id="A0A2V3WC68"/>
<comment type="caution">
    <text evidence="7">The sequence shown here is derived from an EMBL/GenBank/DDBJ whole genome shotgun (WGS) entry which is preliminary data.</text>
</comment>
<evidence type="ECO:0000256" key="5">
    <source>
        <dbReference type="ARBA" id="ARBA00023288"/>
    </source>
</evidence>
<gene>
    <name evidence="7" type="ORF">DES38_103178</name>
</gene>
<reference evidence="7 8" key="1">
    <citation type="submission" date="2018-05" db="EMBL/GenBank/DDBJ databases">
        <title>Genomic Encyclopedia of Type Strains, Phase IV (KMG-IV): sequencing the most valuable type-strain genomes for metagenomic binning, comparative biology and taxonomic classification.</title>
        <authorList>
            <person name="Goeker M."/>
        </authorList>
    </citation>
    <scope>NUCLEOTIDE SEQUENCE [LARGE SCALE GENOMIC DNA]</scope>
    <source>
        <strain evidence="7 8">DSM 22440</strain>
    </source>
</reference>
<evidence type="ECO:0000256" key="4">
    <source>
        <dbReference type="ARBA" id="ARBA00023139"/>
    </source>
</evidence>
<keyword evidence="3" id="KW-0472">Membrane</keyword>
<name>A0A2V3WC68_9BACI</name>
<dbReference type="PANTHER" id="PTHR43649:SF33">
    <property type="entry name" value="POLYGALACTURONAN_RHAMNOGALACTURONAN-BINDING PROTEIN YTCQ"/>
    <property type="match status" value="1"/>
</dbReference>
<sequence length="444" mass="49691">MKRLMLLLVLFFTAITLIACGGDDTSGEADQVETVGDDIENATELTLWTFVGQHNDLYSDAALKWNEENPDRPIKLVAETYPFEQMHNNLLLAAQSGEGGPDIADIEVGQFNNFLRGDIPLLPLNEHVEPVLENAVSSRFEIYAKDGNYYGAPTHVGATVMYYNTEIMDEAGVDIDAIHTWDDFVEAGKQVVENTDSVMWNVGTEDWLMDMWPMISQQGSDAFDDNGELILDNQTNVDTLQFLHDVVYVDEIAEITPGGMNQSEEFYGYFNDNGAASLLAPLWYMGRFLDSMPDLEGKIAIRPLPAWEEGGNRSAGMGGTGTVVLKQTEEAELAKDFLAYAKLSEEGNINLWTVLGFDPPRWDTWETEAIQEPNKYYDFFGEGIFEMLLEVRDEINPLNFTEYTSDVIAEYHTNVTQNVLRTQSQTPEEALEEAAAAVSIEMDN</sequence>
<dbReference type="RefSeq" id="WP_110250789.1">
    <property type="nucleotide sequence ID" value="NZ_QJJR01000003.1"/>
</dbReference>
<keyword evidence="8" id="KW-1185">Reference proteome</keyword>
<evidence type="ECO:0000256" key="6">
    <source>
        <dbReference type="SAM" id="SignalP"/>
    </source>
</evidence>
<keyword evidence="1" id="KW-1003">Cell membrane</keyword>
<keyword evidence="5" id="KW-0449">Lipoprotein</keyword>
<dbReference type="SUPFAM" id="SSF53850">
    <property type="entry name" value="Periplasmic binding protein-like II"/>
    <property type="match status" value="1"/>
</dbReference>
<evidence type="ECO:0000256" key="3">
    <source>
        <dbReference type="ARBA" id="ARBA00023136"/>
    </source>
</evidence>
<evidence type="ECO:0000313" key="7">
    <source>
        <dbReference type="EMBL" id="PXW92159.1"/>
    </source>
</evidence>
<dbReference type="PROSITE" id="PS51257">
    <property type="entry name" value="PROKAR_LIPOPROTEIN"/>
    <property type="match status" value="1"/>
</dbReference>
<organism evidence="7 8">
    <name type="scientific">Streptohalobacillus salinus</name>
    <dbReference type="NCBI Taxonomy" id="621096"/>
    <lineage>
        <taxon>Bacteria</taxon>
        <taxon>Bacillati</taxon>
        <taxon>Bacillota</taxon>
        <taxon>Bacilli</taxon>
        <taxon>Bacillales</taxon>
        <taxon>Bacillaceae</taxon>
        <taxon>Streptohalobacillus</taxon>
    </lineage>
</organism>
<proteinExistence type="predicted"/>
<dbReference type="InterPro" id="IPR006059">
    <property type="entry name" value="SBP"/>
</dbReference>
<feature type="signal peptide" evidence="6">
    <location>
        <begin position="1"/>
        <end position="21"/>
    </location>
</feature>